<evidence type="ECO:0000313" key="3">
    <source>
        <dbReference type="EMBL" id="WEK35043.1"/>
    </source>
</evidence>
<organism evidence="3 4">
    <name type="scientific">Candidatus Pseudobacter hemicellulosilyticus</name>
    <dbReference type="NCBI Taxonomy" id="3121375"/>
    <lineage>
        <taxon>Bacteria</taxon>
        <taxon>Pseudomonadati</taxon>
        <taxon>Bacteroidota</taxon>
        <taxon>Chitinophagia</taxon>
        <taxon>Chitinophagales</taxon>
        <taxon>Chitinophagaceae</taxon>
        <taxon>Pseudobacter</taxon>
    </lineage>
</organism>
<keyword evidence="2" id="KW-0732">Signal</keyword>
<feature type="compositionally biased region" description="Gly residues" evidence="1">
    <location>
        <begin position="333"/>
        <end position="349"/>
    </location>
</feature>
<name>A0AAJ6BFE7_9BACT</name>
<feature type="compositionally biased region" description="Low complexity" evidence="1">
    <location>
        <begin position="397"/>
        <end position="410"/>
    </location>
</feature>
<evidence type="ECO:0000313" key="4">
    <source>
        <dbReference type="Proteomes" id="UP001220610"/>
    </source>
</evidence>
<dbReference type="AlphaFoldDB" id="A0AAJ6BFE7"/>
<accession>A0AAJ6BFE7</accession>
<feature type="signal peptide" evidence="2">
    <location>
        <begin position="1"/>
        <end position="23"/>
    </location>
</feature>
<proteinExistence type="predicted"/>
<gene>
    <name evidence="3" type="ORF">P0Y53_21350</name>
</gene>
<evidence type="ECO:0000256" key="1">
    <source>
        <dbReference type="SAM" id="MobiDB-lite"/>
    </source>
</evidence>
<dbReference type="EMBL" id="CP119311">
    <property type="protein sequence ID" value="WEK35043.1"/>
    <property type="molecule type" value="Genomic_DNA"/>
</dbReference>
<feature type="chain" id="PRO_5042548563" evidence="2">
    <location>
        <begin position="24"/>
        <end position="679"/>
    </location>
</feature>
<protein>
    <submittedName>
        <fullName evidence="3">Uncharacterized protein</fullName>
    </submittedName>
</protein>
<sequence length="679" mass="74003">MKRSLQSLIYMVCFFTWAATAQAQTINLDKPVRAGELTVFPDISNENQYYYVPDKPKLARDANGKPKFSFLRYVNNEVSAAGQPANAEGTGGGILHAVVSLAISPEQIRTAQRELQRKKSSAVIMGPVVYRSGTFSIVSSFKDPNGGLSTAVCGLGMAPALERQEVAVSMLLTKQGAKILWESFNSVAPDISFSFEMEIGGYREPKKALLEANFDQIYNHHAFGVGFASAYLSAEIRGAFDDLTRNGAIKLTQVGEDTQMDALITTAYNKIAELMFSPLNGSGTPNLGDLAALSGSQGGNLMDRAGTLLQRSRAEALAANREADARAAAEGRTTGGTTTGGTATGGTTTGGTRTSTDSTRRDTTRRDSTSPTAAAIARGVTAPGTNPPGASGRTDSTRTNTPTNPNTANRETVPSFAIVAAYEMKRVRQTGTFRIDFNKSLPDKLEMRFDGNIGDLTSFKTDNTVFREVNLESPLFTQRELMAFVDGMNLSDFGTYVNFVNVRLKKTHQSGEITNQEVRIDRNNFNSAGNNFKMVYGWKGDNDRSNWMNYEYETEWSFFGGQNVIVPLQASKAGAINLAPPFQKRSVEFTADPAAVTANNIRLITVKLFYTLNGNEHTKVVTLNPSRNQLSERVEFLLPANSFDFQYQVNWKLANSTERNSERLPANGAIVFVDNLPNS</sequence>
<reference evidence="3" key="1">
    <citation type="submission" date="2023-03" db="EMBL/GenBank/DDBJ databases">
        <title>Andean soil-derived lignocellulolytic bacterial consortium as a source of novel taxa and putative plastic-active enzymes.</title>
        <authorList>
            <person name="Diaz-Garcia L."/>
            <person name="Chuvochina M."/>
            <person name="Feuerriegel G."/>
            <person name="Bunk B."/>
            <person name="Sproer C."/>
            <person name="Streit W.R."/>
            <person name="Rodriguez L.M."/>
            <person name="Overmann J."/>
            <person name="Jimenez D.J."/>
        </authorList>
    </citation>
    <scope>NUCLEOTIDE SEQUENCE</scope>
    <source>
        <strain evidence="3">MAG 7</strain>
    </source>
</reference>
<feature type="region of interest" description="Disordered" evidence="1">
    <location>
        <begin position="319"/>
        <end position="410"/>
    </location>
</feature>
<feature type="compositionally biased region" description="Basic and acidic residues" evidence="1">
    <location>
        <begin position="358"/>
        <end position="368"/>
    </location>
</feature>
<evidence type="ECO:0000256" key="2">
    <source>
        <dbReference type="SAM" id="SignalP"/>
    </source>
</evidence>
<dbReference type="Proteomes" id="UP001220610">
    <property type="component" value="Chromosome"/>
</dbReference>